<comment type="caution">
    <text evidence="1">The sequence shown here is derived from an EMBL/GenBank/DDBJ whole genome shotgun (WGS) entry which is preliminary data.</text>
</comment>
<evidence type="ECO:0000313" key="1">
    <source>
        <dbReference type="EMBL" id="TCW32549.1"/>
    </source>
</evidence>
<dbReference type="AlphaFoldDB" id="A0A4R4A4B1"/>
<dbReference type="Proteomes" id="UP000295247">
    <property type="component" value="Unassembled WGS sequence"/>
</dbReference>
<dbReference type="EMBL" id="SMDC01000018">
    <property type="protein sequence ID" value="TCW32549.1"/>
    <property type="molecule type" value="Genomic_DNA"/>
</dbReference>
<proteinExistence type="predicted"/>
<reference evidence="1 2" key="1">
    <citation type="submission" date="2019-03" db="EMBL/GenBank/DDBJ databases">
        <title>Genomic Encyclopedia of Type Strains, Phase IV (KMG-IV): sequencing the most valuable type-strain genomes for metagenomic binning, comparative biology and taxonomic classification.</title>
        <authorList>
            <person name="Goeker M."/>
        </authorList>
    </citation>
    <scope>NUCLEOTIDE SEQUENCE [LARGE SCALE GENOMIC DNA]</scope>
    <source>
        <strain evidence="1 2">DSM 203</strain>
    </source>
</reference>
<organism evidence="1 2">
    <name type="scientific">Marichromatium gracile</name>
    <name type="common">Chromatium gracile</name>
    <dbReference type="NCBI Taxonomy" id="1048"/>
    <lineage>
        <taxon>Bacteria</taxon>
        <taxon>Pseudomonadati</taxon>
        <taxon>Pseudomonadota</taxon>
        <taxon>Gammaproteobacteria</taxon>
        <taxon>Chromatiales</taxon>
        <taxon>Chromatiaceae</taxon>
        <taxon>Marichromatium</taxon>
    </lineage>
</organism>
<protein>
    <submittedName>
        <fullName evidence="1">Uncharacterized protein</fullName>
    </submittedName>
</protein>
<accession>A0A4R4A4B1</accession>
<evidence type="ECO:0000313" key="2">
    <source>
        <dbReference type="Proteomes" id="UP000295247"/>
    </source>
</evidence>
<gene>
    <name evidence="1" type="ORF">EDC29_11819</name>
</gene>
<name>A0A4R4A4B1_MARGR</name>
<sequence length="34" mass="3431">MRAFLGGSMAAGMVLVSLMGLGWTQGIEAAVTGF</sequence>